<evidence type="ECO:0000313" key="2">
    <source>
        <dbReference type="EMBL" id="EGG01465.1"/>
    </source>
</evidence>
<feature type="compositionally biased region" description="Basic and acidic residues" evidence="1">
    <location>
        <begin position="39"/>
        <end position="61"/>
    </location>
</feature>
<sequence>MVTFVEELAEYRRRAVEAVRNGETGPRLRSRSRNRASGSHHDNGEDEQPARDQNEDDKVVFEDVASNPDPECTKPGNFGPAGLICPFGTPAANQHARIRQEKELSASDSELTDEEKGSDTRRDHQPDEVPEGHTRQSQGCWSYIQVLSPGRAHPAWPRQLELYPSVLPKSLSISLSKNPKWAILRRRGRAKRRGSK</sequence>
<feature type="region of interest" description="Disordered" evidence="1">
    <location>
        <begin position="18"/>
        <end position="139"/>
    </location>
</feature>
<dbReference type="InParanoid" id="F4S1Q3"/>
<proteinExistence type="predicted"/>
<dbReference type="HOGENOM" id="CLU_1390518_0_0_1"/>
<keyword evidence="3" id="KW-1185">Reference proteome</keyword>
<dbReference type="GeneID" id="18930763"/>
<protein>
    <submittedName>
        <fullName evidence="2">Uncharacterized protein</fullName>
    </submittedName>
</protein>
<evidence type="ECO:0000256" key="1">
    <source>
        <dbReference type="SAM" id="MobiDB-lite"/>
    </source>
</evidence>
<dbReference type="VEuPathDB" id="FungiDB:MELLADRAFT_67079"/>
<dbReference type="KEGG" id="mlr:MELLADRAFT_67079"/>
<gene>
    <name evidence="2" type="ORF">MELLADRAFT_67079</name>
</gene>
<dbReference type="AlphaFoldDB" id="F4S1Q3"/>
<name>F4S1Q3_MELLP</name>
<feature type="compositionally biased region" description="Basic and acidic residues" evidence="1">
    <location>
        <begin position="114"/>
        <end position="134"/>
    </location>
</feature>
<dbReference type="EMBL" id="GL883138">
    <property type="protein sequence ID" value="EGG01465.1"/>
    <property type="molecule type" value="Genomic_DNA"/>
</dbReference>
<accession>F4S1Q3</accession>
<evidence type="ECO:0000313" key="3">
    <source>
        <dbReference type="Proteomes" id="UP000001072"/>
    </source>
</evidence>
<dbReference type="Proteomes" id="UP000001072">
    <property type="component" value="Unassembled WGS sequence"/>
</dbReference>
<dbReference type="RefSeq" id="XP_007415315.1">
    <property type="nucleotide sequence ID" value="XM_007415253.1"/>
</dbReference>
<organism evidence="3">
    <name type="scientific">Melampsora larici-populina (strain 98AG31 / pathotype 3-4-7)</name>
    <name type="common">Poplar leaf rust fungus</name>
    <dbReference type="NCBI Taxonomy" id="747676"/>
    <lineage>
        <taxon>Eukaryota</taxon>
        <taxon>Fungi</taxon>
        <taxon>Dikarya</taxon>
        <taxon>Basidiomycota</taxon>
        <taxon>Pucciniomycotina</taxon>
        <taxon>Pucciniomycetes</taxon>
        <taxon>Pucciniales</taxon>
        <taxon>Melampsoraceae</taxon>
        <taxon>Melampsora</taxon>
    </lineage>
</organism>
<reference evidence="3" key="1">
    <citation type="journal article" date="2011" name="Proc. Natl. Acad. Sci. U.S.A.">
        <title>Obligate biotrophy features unraveled by the genomic analysis of rust fungi.</title>
        <authorList>
            <person name="Duplessis S."/>
            <person name="Cuomo C.A."/>
            <person name="Lin Y.-C."/>
            <person name="Aerts A."/>
            <person name="Tisserant E."/>
            <person name="Veneault-Fourrey C."/>
            <person name="Joly D.L."/>
            <person name="Hacquard S."/>
            <person name="Amselem J."/>
            <person name="Cantarel B.L."/>
            <person name="Chiu R."/>
            <person name="Coutinho P.M."/>
            <person name="Feau N."/>
            <person name="Field M."/>
            <person name="Frey P."/>
            <person name="Gelhaye E."/>
            <person name="Goldberg J."/>
            <person name="Grabherr M.G."/>
            <person name="Kodira C.D."/>
            <person name="Kohler A."/>
            <person name="Kuees U."/>
            <person name="Lindquist E.A."/>
            <person name="Lucas S.M."/>
            <person name="Mago R."/>
            <person name="Mauceli E."/>
            <person name="Morin E."/>
            <person name="Murat C."/>
            <person name="Pangilinan J.L."/>
            <person name="Park R."/>
            <person name="Pearson M."/>
            <person name="Quesneville H."/>
            <person name="Rouhier N."/>
            <person name="Sakthikumar S."/>
            <person name="Salamov A.A."/>
            <person name="Schmutz J."/>
            <person name="Selles B."/>
            <person name="Shapiro H."/>
            <person name="Tanguay P."/>
            <person name="Tuskan G.A."/>
            <person name="Henrissat B."/>
            <person name="Van de Peer Y."/>
            <person name="Rouze P."/>
            <person name="Ellis J.G."/>
            <person name="Dodds P.N."/>
            <person name="Schein J.E."/>
            <person name="Zhong S."/>
            <person name="Hamelin R.C."/>
            <person name="Grigoriev I.V."/>
            <person name="Szabo L.J."/>
            <person name="Martin F."/>
        </authorList>
    </citation>
    <scope>NUCLEOTIDE SEQUENCE [LARGE SCALE GENOMIC DNA]</scope>
    <source>
        <strain evidence="3">98AG31 / pathotype 3-4-7</strain>
    </source>
</reference>